<protein>
    <submittedName>
        <fullName evidence="2">Secreted protein</fullName>
    </submittedName>
</protein>
<dbReference type="WBParaSite" id="JU765_v2.g17548.t1">
    <property type="protein sequence ID" value="JU765_v2.g17548.t1"/>
    <property type="gene ID" value="JU765_v2.g17548"/>
</dbReference>
<dbReference type="Proteomes" id="UP000887576">
    <property type="component" value="Unplaced"/>
</dbReference>
<proteinExistence type="predicted"/>
<sequence length="109" mass="12059">MLVQSLMILTCLAFFGKAASKFDEKSKSPDYGNPLTDKQIPGILGEHFRFRAAGDRGNHGQQRRQVPSDGSDHAKMDGRHAQVQRHPGFSESCPIPDFQLHLEPGSDRG</sequence>
<name>A0AC34QM79_9BILA</name>
<evidence type="ECO:0000313" key="1">
    <source>
        <dbReference type="Proteomes" id="UP000887576"/>
    </source>
</evidence>
<organism evidence="1 2">
    <name type="scientific">Panagrolaimus sp. JU765</name>
    <dbReference type="NCBI Taxonomy" id="591449"/>
    <lineage>
        <taxon>Eukaryota</taxon>
        <taxon>Metazoa</taxon>
        <taxon>Ecdysozoa</taxon>
        <taxon>Nematoda</taxon>
        <taxon>Chromadorea</taxon>
        <taxon>Rhabditida</taxon>
        <taxon>Tylenchina</taxon>
        <taxon>Panagrolaimomorpha</taxon>
        <taxon>Panagrolaimoidea</taxon>
        <taxon>Panagrolaimidae</taxon>
        <taxon>Panagrolaimus</taxon>
    </lineage>
</organism>
<accession>A0AC34QM79</accession>
<reference evidence="2" key="1">
    <citation type="submission" date="2022-11" db="UniProtKB">
        <authorList>
            <consortium name="WormBaseParasite"/>
        </authorList>
    </citation>
    <scope>IDENTIFICATION</scope>
</reference>
<evidence type="ECO:0000313" key="2">
    <source>
        <dbReference type="WBParaSite" id="JU765_v2.g17548.t1"/>
    </source>
</evidence>